<dbReference type="GO" id="GO:0005886">
    <property type="term" value="C:plasma membrane"/>
    <property type="evidence" value="ECO:0007669"/>
    <property type="project" value="UniProtKB-SubCell"/>
</dbReference>
<gene>
    <name evidence="6" type="ordered locus">MSWAN_0604</name>
</gene>
<keyword evidence="3 5" id="KW-1133">Transmembrane helix</keyword>
<dbReference type="Pfam" id="PF01040">
    <property type="entry name" value="UbiA"/>
    <property type="match status" value="1"/>
</dbReference>
<dbReference type="KEGG" id="mew:MSWAN_0604"/>
<protein>
    <submittedName>
        <fullName evidence="6">UbiA prenyltransferase</fullName>
    </submittedName>
</protein>
<keyword evidence="7" id="KW-1185">Reference proteome</keyword>
<dbReference type="Proteomes" id="UP000009231">
    <property type="component" value="Chromosome"/>
</dbReference>
<dbReference type="InterPro" id="IPR000537">
    <property type="entry name" value="UbiA_prenyltransferase"/>
</dbReference>
<evidence type="ECO:0000313" key="6">
    <source>
        <dbReference type="EMBL" id="AEG17641.1"/>
    </source>
</evidence>
<feature type="transmembrane region" description="Helical" evidence="5">
    <location>
        <begin position="20"/>
        <end position="39"/>
    </location>
</feature>
<reference evidence="6 7" key="1">
    <citation type="journal article" date="2014" name="Int. J. Syst. Evol. Microbiol.">
        <title>Methanobacterium paludis sp. nov. and a novel strain of Methanobacterium lacus isolated from northern peatlands.</title>
        <authorList>
            <person name="Cadillo-Quiroz H."/>
            <person name="Brauer S.L."/>
            <person name="Goodson N."/>
            <person name="Yavitt J.B."/>
            <person name="Zinder S.H."/>
        </authorList>
    </citation>
    <scope>NUCLEOTIDE SEQUENCE [LARGE SCALE GENOMIC DNA]</scope>
    <source>
        <strain evidence="7">DSM 25820 / JCM 18151 / SWAN1</strain>
    </source>
</reference>
<dbReference type="STRING" id="868131.MSWAN_0604"/>
<dbReference type="GO" id="GO:0016765">
    <property type="term" value="F:transferase activity, transferring alkyl or aryl (other than methyl) groups"/>
    <property type="evidence" value="ECO:0007669"/>
    <property type="project" value="InterPro"/>
</dbReference>
<proteinExistence type="predicted"/>
<dbReference type="InterPro" id="IPR044878">
    <property type="entry name" value="UbiA_sf"/>
</dbReference>
<dbReference type="GeneID" id="10668094"/>
<evidence type="ECO:0000256" key="3">
    <source>
        <dbReference type="ARBA" id="ARBA00022989"/>
    </source>
</evidence>
<feature type="transmembrane region" description="Helical" evidence="5">
    <location>
        <begin position="111"/>
        <end position="127"/>
    </location>
</feature>
<comment type="subcellular location">
    <subcellularLocation>
        <location evidence="1">Cell membrane</location>
        <topology evidence="1">Multi-pass membrane protein</topology>
    </subcellularLocation>
</comment>
<keyword evidence="2 5" id="KW-0812">Transmembrane</keyword>
<feature type="transmembrane region" description="Helical" evidence="5">
    <location>
        <begin position="148"/>
        <end position="175"/>
    </location>
</feature>
<evidence type="ECO:0000256" key="2">
    <source>
        <dbReference type="ARBA" id="ARBA00022692"/>
    </source>
</evidence>
<evidence type="ECO:0000256" key="1">
    <source>
        <dbReference type="ARBA" id="ARBA00004651"/>
    </source>
</evidence>
<name>F6D5M4_METPW</name>
<keyword evidence="4 5" id="KW-0472">Membrane</keyword>
<dbReference type="Gene3D" id="1.10.357.140">
    <property type="entry name" value="UbiA prenyltransferase"/>
    <property type="match status" value="1"/>
</dbReference>
<organism evidence="6 7">
    <name type="scientific">Methanobacterium paludis (strain DSM 25820 / JCM 18151 / SWAN1)</name>
    <dbReference type="NCBI Taxonomy" id="868131"/>
    <lineage>
        <taxon>Archaea</taxon>
        <taxon>Methanobacteriati</taxon>
        <taxon>Methanobacteriota</taxon>
        <taxon>Methanomada group</taxon>
        <taxon>Methanobacteria</taxon>
        <taxon>Methanobacteriales</taxon>
        <taxon>Methanobacteriaceae</taxon>
        <taxon>Methanobacterium</taxon>
    </lineage>
</organism>
<evidence type="ECO:0000256" key="5">
    <source>
        <dbReference type="SAM" id="Phobius"/>
    </source>
</evidence>
<feature type="transmembrane region" description="Helical" evidence="5">
    <location>
        <begin position="213"/>
        <end position="235"/>
    </location>
</feature>
<evidence type="ECO:0000256" key="4">
    <source>
        <dbReference type="ARBA" id="ARBA00023136"/>
    </source>
</evidence>
<evidence type="ECO:0000313" key="7">
    <source>
        <dbReference type="Proteomes" id="UP000009231"/>
    </source>
</evidence>
<dbReference type="HOGENOM" id="CLU_1048113_0_0_2"/>
<dbReference type="EMBL" id="CP002772">
    <property type="protein sequence ID" value="AEG17641.1"/>
    <property type="molecule type" value="Genomic_DNA"/>
</dbReference>
<feature type="transmembrane region" description="Helical" evidence="5">
    <location>
        <begin position="247"/>
        <end position="264"/>
    </location>
</feature>
<dbReference type="eggNOG" id="arCOG00478">
    <property type="taxonomic scope" value="Archaea"/>
</dbReference>
<feature type="transmembrane region" description="Helical" evidence="5">
    <location>
        <begin position="87"/>
        <end position="105"/>
    </location>
</feature>
<feature type="transmembrane region" description="Helical" evidence="5">
    <location>
        <begin position="187"/>
        <end position="206"/>
    </location>
</feature>
<sequence length="265" mass="29822">MIKTLIKSTRITWASKTVNMYLLVLTYAYFANIIITNPYEIIEGLILVCVLWGALYSLNDLTDLEVDRKDSSKKERAFIQDNVEKGWIMLFFVVLGVIVFLVSFATMKPEFTVILALMLLNQVIYTVPPIRLKNTVLAPFASTATNTVLRIASCCVLLGNIFLVPLSVYFFMYMAGLATYVMYKSETGQASIVGVIAAVALVYSLYSGYMNFVQFAVAVLPAFLAAIPLYISLFVEKDKLVYLADVLYHQVAMVFFIICILYILF</sequence>
<dbReference type="RefSeq" id="WP_013825143.1">
    <property type="nucleotide sequence ID" value="NC_015574.1"/>
</dbReference>
<accession>F6D5M4</accession>
<dbReference type="OrthoDB" id="81330at2157"/>
<dbReference type="AlphaFoldDB" id="F6D5M4"/>